<keyword evidence="6 13" id="KW-0812">Transmembrane</keyword>
<keyword evidence="16" id="KW-1185">Reference proteome</keyword>
<keyword evidence="11 13" id="KW-0472">Membrane</keyword>
<evidence type="ECO:0000256" key="11">
    <source>
        <dbReference type="ARBA" id="ARBA00023136"/>
    </source>
</evidence>
<evidence type="ECO:0000256" key="8">
    <source>
        <dbReference type="ARBA" id="ARBA00022982"/>
    </source>
</evidence>
<keyword evidence="9 13" id="KW-1133">Transmembrane helix</keyword>
<dbReference type="GO" id="GO:0020037">
    <property type="term" value="F:heme binding"/>
    <property type="evidence" value="ECO:0007669"/>
    <property type="project" value="TreeGrafter"/>
</dbReference>
<evidence type="ECO:0000256" key="13">
    <source>
        <dbReference type="SAM" id="Phobius"/>
    </source>
</evidence>
<feature type="transmembrane region" description="Helical" evidence="13">
    <location>
        <begin position="91"/>
        <end position="113"/>
    </location>
</feature>
<evidence type="ECO:0000256" key="4">
    <source>
        <dbReference type="ARBA" id="ARBA00022475"/>
    </source>
</evidence>
<feature type="transmembrane region" description="Helical" evidence="13">
    <location>
        <begin position="15"/>
        <end position="34"/>
    </location>
</feature>
<proteinExistence type="inferred from homology"/>
<comment type="similarity">
    <text evidence="12">Belongs to the cytochrome b561 family.</text>
</comment>
<evidence type="ECO:0000259" key="14">
    <source>
        <dbReference type="Pfam" id="PF01292"/>
    </source>
</evidence>
<dbReference type="Gene3D" id="1.20.950.20">
    <property type="entry name" value="Transmembrane di-heme cytochromes, Chain C"/>
    <property type="match status" value="1"/>
</dbReference>
<gene>
    <name evidence="15" type="ORF">ACELLULO517_06330</name>
</gene>
<comment type="subcellular location">
    <subcellularLocation>
        <location evidence="2">Cell membrane</location>
        <topology evidence="2">Multi-pass membrane protein</topology>
    </subcellularLocation>
</comment>
<evidence type="ECO:0000256" key="7">
    <source>
        <dbReference type="ARBA" id="ARBA00022723"/>
    </source>
</evidence>
<dbReference type="InterPro" id="IPR052168">
    <property type="entry name" value="Cytochrome_b561_oxidase"/>
</dbReference>
<evidence type="ECO:0000256" key="6">
    <source>
        <dbReference type="ARBA" id="ARBA00022692"/>
    </source>
</evidence>
<dbReference type="Pfam" id="PF01292">
    <property type="entry name" value="Ni_hydr_CYTB"/>
    <property type="match status" value="1"/>
</dbReference>
<dbReference type="EMBL" id="JAESVA010000002">
    <property type="protein sequence ID" value="MCB8879844.1"/>
    <property type="molecule type" value="Genomic_DNA"/>
</dbReference>
<keyword evidence="3" id="KW-0813">Transport</keyword>
<dbReference type="Proteomes" id="UP000721844">
    <property type="component" value="Unassembled WGS sequence"/>
</dbReference>
<evidence type="ECO:0000256" key="5">
    <source>
        <dbReference type="ARBA" id="ARBA00022617"/>
    </source>
</evidence>
<dbReference type="InterPro" id="IPR011577">
    <property type="entry name" value="Cyt_b561_bac/Ni-Hgenase"/>
</dbReference>
<evidence type="ECO:0000256" key="1">
    <source>
        <dbReference type="ARBA" id="ARBA00001970"/>
    </source>
</evidence>
<evidence type="ECO:0000256" key="3">
    <source>
        <dbReference type="ARBA" id="ARBA00022448"/>
    </source>
</evidence>
<dbReference type="SUPFAM" id="SSF81342">
    <property type="entry name" value="Transmembrane di-heme cytochromes"/>
    <property type="match status" value="1"/>
</dbReference>
<dbReference type="GO" id="GO:0022904">
    <property type="term" value="P:respiratory electron transport chain"/>
    <property type="evidence" value="ECO:0007669"/>
    <property type="project" value="InterPro"/>
</dbReference>
<reference evidence="15 16" key="1">
    <citation type="journal article" date="2021" name="Microorganisms">
        <title>Acidisoma silvae sp. nov. and Acidisomacellulosilytica sp. nov., Two Acidophilic Bacteria Isolated from Decaying Wood, Hydrolyzing Cellulose and Producing Poly-3-hydroxybutyrate.</title>
        <authorList>
            <person name="Mieszkin S."/>
            <person name="Pouder E."/>
            <person name="Uroz S."/>
            <person name="Simon-Colin C."/>
            <person name="Alain K."/>
        </authorList>
    </citation>
    <scope>NUCLEOTIDE SEQUENCE [LARGE SCALE GENOMIC DNA]</scope>
    <source>
        <strain evidence="15 16">HW T5.17</strain>
    </source>
</reference>
<dbReference type="GO" id="GO:0046872">
    <property type="term" value="F:metal ion binding"/>
    <property type="evidence" value="ECO:0007669"/>
    <property type="project" value="UniProtKB-KW"/>
</dbReference>
<sequence length="181" mass="20034">MTRQRETFSPLQRGLHWAMAVLVIAMLFIGIGMVTTLHPVYLTLVAIHKPLGIVILILVLLRLAVRLKQGKPPLPDDLPRLQHLGAHASHLLLYALLFAQPLLGWAMLSAGGYPVVLYGPIRLPPIAPHNDALHAVLRAGHTWCAYLLFATILLHLAAALFHGLIRRDGVLGSMVFRRERV</sequence>
<keyword evidence="8" id="KW-0249">Electron transport</keyword>
<keyword evidence="7" id="KW-0479">Metal-binding</keyword>
<keyword evidence="5" id="KW-0349">Heme</keyword>
<dbReference type="AlphaFoldDB" id="A0A963YZA6"/>
<feature type="domain" description="Cytochrome b561 bacterial/Ni-hydrogenase" evidence="14">
    <location>
        <begin position="8"/>
        <end position="176"/>
    </location>
</feature>
<accession>A0A963YZA6</accession>
<name>A0A963YZA6_9PROT</name>
<evidence type="ECO:0000256" key="9">
    <source>
        <dbReference type="ARBA" id="ARBA00022989"/>
    </source>
</evidence>
<comment type="caution">
    <text evidence="15">The sequence shown here is derived from an EMBL/GenBank/DDBJ whole genome shotgun (WGS) entry which is preliminary data.</text>
</comment>
<keyword evidence="4" id="KW-1003">Cell membrane</keyword>
<keyword evidence="10" id="KW-0408">Iron</keyword>
<dbReference type="GO" id="GO:0009055">
    <property type="term" value="F:electron transfer activity"/>
    <property type="evidence" value="ECO:0007669"/>
    <property type="project" value="InterPro"/>
</dbReference>
<feature type="transmembrane region" description="Helical" evidence="13">
    <location>
        <begin position="145"/>
        <end position="165"/>
    </location>
</feature>
<evidence type="ECO:0000313" key="16">
    <source>
        <dbReference type="Proteomes" id="UP000721844"/>
    </source>
</evidence>
<organism evidence="15 16">
    <name type="scientific">Acidisoma cellulosilyticum</name>
    <dbReference type="NCBI Taxonomy" id="2802395"/>
    <lineage>
        <taxon>Bacteria</taxon>
        <taxon>Pseudomonadati</taxon>
        <taxon>Pseudomonadota</taxon>
        <taxon>Alphaproteobacteria</taxon>
        <taxon>Acetobacterales</taxon>
        <taxon>Acidocellaceae</taxon>
        <taxon>Acidisoma</taxon>
    </lineage>
</organism>
<evidence type="ECO:0000256" key="12">
    <source>
        <dbReference type="ARBA" id="ARBA00037975"/>
    </source>
</evidence>
<evidence type="ECO:0000256" key="10">
    <source>
        <dbReference type="ARBA" id="ARBA00023004"/>
    </source>
</evidence>
<evidence type="ECO:0000313" key="15">
    <source>
        <dbReference type="EMBL" id="MCB8879844.1"/>
    </source>
</evidence>
<evidence type="ECO:0000256" key="2">
    <source>
        <dbReference type="ARBA" id="ARBA00004651"/>
    </source>
</evidence>
<dbReference type="InterPro" id="IPR016174">
    <property type="entry name" value="Di-haem_cyt_TM"/>
</dbReference>
<protein>
    <submittedName>
        <fullName evidence="15">Cytochrome b</fullName>
    </submittedName>
</protein>
<feature type="transmembrane region" description="Helical" evidence="13">
    <location>
        <begin position="40"/>
        <end position="61"/>
    </location>
</feature>
<dbReference type="PANTHER" id="PTHR30529:SF6">
    <property type="entry name" value="BLL0291 PROTEIN"/>
    <property type="match status" value="1"/>
</dbReference>
<dbReference type="GO" id="GO:0005886">
    <property type="term" value="C:plasma membrane"/>
    <property type="evidence" value="ECO:0007669"/>
    <property type="project" value="UniProtKB-SubCell"/>
</dbReference>
<dbReference type="RefSeq" id="WP_227306462.1">
    <property type="nucleotide sequence ID" value="NZ_JAESVA010000002.1"/>
</dbReference>
<comment type="cofactor">
    <cofactor evidence="1">
        <name>heme b</name>
        <dbReference type="ChEBI" id="CHEBI:60344"/>
    </cofactor>
</comment>
<dbReference type="PANTHER" id="PTHR30529">
    <property type="entry name" value="CYTOCHROME B561"/>
    <property type="match status" value="1"/>
</dbReference>